<dbReference type="EMBL" id="AP018400">
    <property type="protein sequence ID" value="BBA92724.1"/>
    <property type="molecule type" value="Genomic_DNA"/>
</dbReference>
<evidence type="ECO:0000313" key="2">
    <source>
        <dbReference type="Proteomes" id="UP000269331"/>
    </source>
</evidence>
<gene>
    <name evidence="1" type="ORF">SR187_5595</name>
</gene>
<dbReference type="AlphaFoldDB" id="A0A2Z5TR36"/>
<protein>
    <submittedName>
        <fullName evidence="1">Uncharacterized protein</fullName>
    </submittedName>
</protein>
<sequence>MFSINGTGYPVFQIEDKVHFGRVLQSFSLQPTAKKLPETSK</sequence>
<name>A0A2Z5TR36_9STRE</name>
<accession>A0A2Z5TR36</accession>
<organism evidence="1 2">
    <name type="scientific">Streptococcus ruminantium</name>
    <dbReference type="NCBI Taxonomy" id="1917441"/>
    <lineage>
        <taxon>Bacteria</taxon>
        <taxon>Bacillati</taxon>
        <taxon>Bacillota</taxon>
        <taxon>Bacilli</taxon>
        <taxon>Lactobacillales</taxon>
        <taxon>Streptococcaceae</taxon>
        <taxon>Streptococcus</taxon>
    </lineage>
</organism>
<reference evidence="1 2" key="1">
    <citation type="journal article" date="2018" name="Genome Biol. Evol.">
        <title>Complete Genome Sequence of Streptococcus ruminantium sp. nov. GUT-187T (=DSM 104980T =JCM 31869T), the Type Strain of S. ruminantium, and Comparison with Genome Sequences of Streptococcus suis Strains.</title>
        <authorList>
            <person name="Tohya M."/>
            <person name="Sekizaki T."/>
            <person name="Miyoshi-Akiyama T."/>
        </authorList>
    </citation>
    <scope>NUCLEOTIDE SEQUENCE [LARGE SCALE GENOMIC DNA]</scope>
    <source>
        <strain evidence="1 2">GUT187T</strain>
    </source>
</reference>
<proteinExistence type="predicted"/>
<evidence type="ECO:0000313" key="1">
    <source>
        <dbReference type="EMBL" id="BBA92724.1"/>
    </source>
</evidence>
<dbReference type="Proteomes" id="UP000269331">
    <property type="component" value="Chromosome"/>
</dbReference>
<dbReference type="KEGG" id="srq:SR187_5595"/>